<dbReference type="Gene3D" id="1.10.1410.10">
    <property type="match status" value="1"/>
</dbReference>
<keyword evidence="13" id="KW-1185">Reference proteome</keyword>
<evidence type="ECO:0000259" key="9">
    <source>
        <dbReference type="Pfam" id="PF17405"/>
    </source>
</evidence>
<dbReference type="InterPro" id="IPR005554">
    <property type="entry name" value="NOL6/Upt22"/>
</dbReference>
<dbReference type="InterPro" id="IPR035369">
    <property type="entry name" value="Nrap_D4"/>
</dbReference>
<dbReference type="GO" id="GO:0032040">
    <property type="term" value="C:small-subunit processome"/>
    <property type="evidence" value="ECO:0007669"/>
    <property type="project" value="TreeGrafter"/>
</dbReference>
<evidence type="ECO:0000259" key="6">
    <source>
        <dbReference type="Pfam" id="PF03813"/>
    </source>
</evidence>
<evidence type="ECO:0000259" key="7">
    <source>
        <dbReference type="Pfam" id="PF17403"/>
    </source>
</evidence>
<organism evidence="12 13">
    <name type="scientific">[Torrubiella] hemipterigena</name>
    <dbReference type="NCBI Taxonomy" id="1531966"/>
    <lineage>
        <taxon>Eukaryota</taxon>
        <taxon>Fungi</taxon>
        <taxon>Dikarya</taxon>
        <taxon>Ascomycota</taxon>
        <taxon>Pezizomycotina</taxon>
        <taxon>Sordariomycetes</taxon>
        <taxon>Hypocreomycetidae</taxon>
        <taxon>Hypocreales</taxon>
        <taxon>Clavicipitaceae</taxon>
        <taxon>Clavicipitaceae incertae sedis</taxon>
        <taxon>'Torrubiella' clade</taxon>
    </lineage>
</organism>
<dbReference type="Pfam" id="PF17403">
    <property type="entry name" value="Nrap_D2"/>
    <property type="match status" value="1"/>
</dbReference>
<gene>
    <name evidence="12" type="ORF">VHEMI07687</name>
</gene>
<dbReference type="InterPro" id="IPR035370">
    <property type="entry name" value="Nrap_D5"/>
</dbReference>
<evidence type="ECO:0000259" key="8">
    <source>
        <dbReference type="Pfam" id="PF17404"/>
    </source>
</evidence>
<feature type="domain" description="Nrap protein" evidence="11">
    <location>
        <begin position="959"/>
        <end position="1092"/>
    </location>
</feature>
<evidence type="ECO:0000313" key="12">
    <source>
        <dbReference type="EMBL" id="CEJ92006.1"/>
    </source>
</evidence>
<sequence>MESGTKRRKTEHNGSGIRHKALIDFKSRDAAQVTTASPFILKTDELLKQTRIDYKKTFQGVDEQLHKLKGIIDTIEPHDALPIAEATLKFEKKHRITIPYPQPKPDKESPYKMAFSPPAQCNVVGSYVSRTMVSSQKQLGIDMVVQMPKSLFQDKDYQNMRYFYRRAYYIAYIAAHIHKELTETMEMHFESLHENPLLPVLVLHPRASADAKSEKKSKKAADSGPAYSIRIIPCATDDLFPHSRLTATSSNLRTDDAATDKKTNTTTPFYNSTLNAEKTYIQYLRVITSVKKECAAFTDACALGRIWLQQRGFGSALSQGGFGSFEWAAITALLLKSGGRNGQAALSTALSGTELFKAVIQYLASTDFTKKAVVLGSSTADTNNMKESGPVLFDGARELNILYKMSNASADYLKLYAKSISDLLADESADPFEPSFIAKADVPLQAFDAVFTVKLPTKLAAKTPDSKDLLAFFASEVHRILKRAYGNRAVLVHTQLPPKKQWKLTANAPNQTGNITVGVIFDPANMSRQMEYGPSAEDQKEAARFRQFWGEKSELRRFKSGSILECVEWTNKLPLQISEEIAAYALGRHLKVDKDGLELFGEGLVNILNFSYTDKETFDSVRSSFQDFERDIRNLENLPLQIRQLSPISPAGRYASIEAPAVGFHAEEIQPLEVNLYFEASNRWPENLIAIQEAKIEFLLDLDRRLSAAHDNITTHIGRENRPVGVQNLAYLDILYDTGAAYRLRINTDLEETLLERQVANNAIEGHVRETADAALKELQWQFNIRPLHSQTIATYCTRFPALSPTIRLVKQWFASHKLTGHFSDELIELIVLYVFVKPYPWSTPSSVSTGFLRTIHFLSRWDWRDEPLIVDAAEEITTEQRESVQAVLDSHRKRDPTMNHVVLIAATSYDLSGLGYTRNSPTKITASRMTRLAKAAAKLIREQDKDLDAMELFETAIQDYDFLLRLSPPALRSTLLDAGVQHGTAKKSAFKNLDAATASTPLPIRARPVDVLADELSRLYEDTMILFPGGADDDNIIAGLWNPRLQKQKFRAGLPHNFSRVEGEDADVVDLNRKAVLLEIARLGGSLIKQIHVNEE</sequence>
<dbReference type="HOGENOM" id="CLU_003502_1_0_1"/>
<dbReference type="InterPro" id="IPR035368">
    <property type="entry name" value="Nrap_D3"/>
</dbReference>
<dbReference type="EMBL" id="CDHN01000004">
    <property type="protein sequence ID" value="CEJ92006.1"/>
    <property type="molecule type" value="Genomic_DNA"/>
</dbReference>
<keyword evidence="4 5" id="KW-0539">Nucleus</keyword>
<evidence type="ECO:0000256" key="5">
    <source>
        <dbReference type="RuleBase" id="RU364032"/>
    </source>
</evidence>
<protein>
    <recommendedName>
        <fullName evidence="5">U3 small nucleolar RNA-associated protein 22</fullName>
    </recommendedName>
</protein>
<proteinExistence type="inferred from homology"/>
<dbReference type="Pfam" id="PF17407">
    <property type="entry name" value="Nrap_D6"/>
    <property type="match status" value="1"/>
</dbReference>
<feature type="domain" description="Nrap protein" evidence="7">
    <location>
        <begin position="296"/>
        <end position="439"/>
    </location>
</feature>
<dbReference type="Pfam" id="PF17405">
    <property type="entry name" value="Nrap_D4"/>
    <property type="match status" value="1"/>
</dbReference>
<dbReference type="Pfam" id="PF17406">
    <property type="entry name" value="Nrap_D5"/>
    <property type="match status" value="1"/>
</dbReference>
<dbReference type="AlphaFoldDB" id="A0A0A1T484"/>
<dbReference type="Proteomes" id="UP000039046">
    <property type="component" value="Unassembled WGS sequence"/>
</dbReference>
<dbReference type="GO" id="GO:0006364">
    <property type="term" value="P:rRNA processing"/>
    <property type="evidence" value="ECO:0007669"/>
    <property type="project" value="UniProtKB-KW"/>
</dbReference>
<dbReference type="GO" id="GO:0032545">
    <property type="term" value="C:CURI complex"/>
    <property type="evidence" value="ECO:0007669"/>
    <property type="project" value="TreeGrafter"/>
</dbReference>
<dbReference type="GO" id="GO:0034456">
    <property type="term" value="C:UTP-C complex"/>
    <property type="evidence" value="ECO:0007669"/>
    <property type="project" value="TreeGrafter"/>
</dbReference>
<evidence type="ECO:0000256" key="2">
    <source>
        <dbReference type="ARBA" id="ARBA00006674"/>
    </source>
</evidence>
<feature type="domain" description="Nrap protein" evidence="9">
    <location>
        <begin position="611"/>
        <end position="798"/>
    </location>
</feature>
<accession>A0A0A1T484</accession>
<evidence type="ECO:0000259" key="11">
    <source>
        <dbReference type="Pfam" id="PF17407"/>
    </source>
</evidence>
<keyword evidence="5" id="KW-0698">rRNA processing</keyword>
<evidence type="ECO:0000259" key="10">
    <source>
        <dbReference type="Pfam" id="PF17406"/>
    </source>
</evidence>
<dbReference type="Pfam" id="PF17404">
    <property type="entry name" value="Nrap_D3"/>
    <property type="match status" value="1"/>
</dbReference>
<keyword evidence="5" id="KW-0690">Ribosome biogenesis</keyword>
<keyword evidence="5" id="KW-0687">Ribonucleoprotein</keyword>
<dbReference type="Gene3D" id="3.30.70.3030">
    <property type="match status" value="1"/>
</dbReference>
<dbReference type="InterPro" id="IPR035367">
    <property type="entry name" value="Nrap_D2"/>
</dbReference>
<feature type="domain" description="Nrap protein" evidence="6">
    <location>
        <begin position="141"/>
        <end position="292"/>
    </location>
</feature>
<dbReference type="GO" id="GO:0003723">
    <property type="term" value="F:RNA binding"/>
    <property type="evidence" value="ECO:0007669"/>
    <property type="project" value="UniProtKB-KW"/>
</dbReference>
<dbReference type="OrthoDB" id="10251401at2759"/>
<dbReference type="Pfam" id="PF03813">
    <property type="entry name" value="Nrap"/>
    <property type="match status" value="1"/>
</dbReference>
<evidence type="ECO:0000256" key="1">
    <source>
        <dbReference type="ARBA" id="ARBA00004604"/>
    </source>
</evidence>
<feature type="domain" description="Nrap protein" evidence="8">
    <location>
        <begin position="444"/>
        <end position="591"/>
    </location>
</feature>
<dbReference type="PANTHER" id="PTHR17972">
    <property type="entry name" value="NUCLEOLAR RNA-ASSOCIATED PROTEIN"/>
    <property type="match status" value="1"/>
</dbReference>
<evidence type="ECO:0000313" key="13">
    <source>
        <dbReference type="Proteomes" id="UP000039046"/>
    </source>
</evidence>
<evidence type="ECO:0000256" key="3">
    <source>
        <dbReference type="ARBA" id="ARBA00022884"/>
    </source>
</evidence>
<comment type="similarity">
    <text evidence="2 5">Belongs to the NRAP family.</text>
</comment>
<dbReference type="InterPro" id="IPR035082">
    <property type="entry name" value="Nrap_D1"/>
</dbReference>
<keyword evidence="3 5" id="KW-0694">RNA-binding</keyword>
<dbReference type="STRING" id="1531966.A0A0A1T484"/>
<dbReference type="InterPro" id="IPR035371">
    <property type="entry name" value="Nrap_D6"/>
</dbReference>
<comment type="subcellular location">
    <subcellularLocation>
        <location evidence="1 5">Nucleus</location>
        <location evidence="1 5">Nucleolus</location>
    </subcellularLocation>
</comment>
<dbReference type="GO" id="GO:0006409">
    <property type="term" value="P:tRNA export from nucleus"/>
    <property type="evidence" value="ECO:0007669"/>
    <property type="project" value="TreeGrafter"/>
</dbReference>
<evidence type="ECO:0000256" key="4">
    <source>
        <dbReference type="ARBA" id="ARBA00023242"/>
    </source>
</evidence>
<feature type="domain" description="Nrap protein" evidence="10">
    <location>
        <begin position="800"/>
        <end position="955"/>
    </location>
</feature>
<name>A0A0A1T484_9HYPO</name>
<dbReference type="PANTHER" id="PTHR17972:SF0">
    <property type="entry name" value="NUCLEOLAR PROTEIN 6"/>
    <property type="match status" value="1"/>
</dbReference>
<reference evidence="12 13" key="1">
    <citation type="journal article" date="2015" name="Genome Announc.">
        <title>Draft Genome Sequence and Gene Annotation of the Entomopathogenic Fungus Verticillium hemipterigenum.</title>
        <authorList>
            <person name="Horn F."/>
            <person name="Habel A."/>
            <person name="Scharf D.H."/>
            <person name="Dworschak J."/>
            <person name="Brakhage A.A."/>
            <person name="Guthke R."/>
            <person name="Hertweck C."/>
            <person name="Linde J."/>
        </authorList>
    </citation>
    <scope>NUCLEOTIDE SEQUENCE [LARGE SCALE GENOMIC DNA]</scope>
</reference>